<dbReference type="SUPFAM" id="SSF55326">
    <property type="entry name" value="PurM N-terminal domain-like"/>
    <property type="match status" value="1"/>
</dbReference>
<dbReference type="Proteomes" id="UP000821656">
    <property type="component" value="Unassembled WGS sequence"/>
</dbReference>
<name>A0A0B5QCK4_CLOBE</name>
<evidence type="ECO:0000313" key="5">
    <source>
        <dbReference type="EMBL" id="NRV11260.1"/>
    </source>
</evidence>
<protein>
    <submittedName>
        <fullName evidence="4">Hydrogenase expression/formation protein HypE</fullName>
    </submittedName>
</protein>
<dbReference type="CDD" id="cd02197">
    <property type="entry name" value="HypE"/>
    <property type="match status" value="1"/>
</dbReference>
<dbReference type="STRING" id="1520.LF65_03392"/>
<dbReference type="Pfam" id="PF02769">
    <property type="entry name" value="AIRS_C"/>
    <property type="match status" value="1"/>
</dbReference>
<reference evidence="6" key="1">
    <citation type="submission" date="2014-12" db="EMBL/GenBank/DDBJ databases">
        <title>Genome sequence of Clostridium beijerinckii strain 59B.</title>
        <authorList>
            <person name="Little G.T."/>
            <person name="Minton N.P."/>
        </authorList>
    </citation>
    <scope>NUCLEOTIDE SEQUENCE [LARGE SCALE GENOMIC DNA]</scope>
    <source>
        <strain evidence="6">59B</strain>
    </source>
</reference>
<reference evidence="5" key="3">
    <citation type="submission" date="2020-05" db="EMBL/GenBank/DDBJ databases">
        <title>Genomic insights into acetone-butanol-ethanol (ABE) fermentation by sequencing solventogenic clostridia strains.</title>
        <authorList>
            <person name="Brown S."/>
        </authorList>
    </citation>
    <scope>NUCLEOTIDE SEQUENCE</scope>
    <source>
        <strain evidence="5">DJ126</strain>
    </source>
</reference>
<dbReference type="InterPro" id="IPR036921">
    <property type="entry name" value="PurM-like_N_sf"/>
</dbReference>
<dbReference type="Proteomes" id="UP000031866">
    <property type="component" value="Chromosome"/>
</dbReference>
<dbReference type="AlphaFoldDB" id="A0A0B5QCK4"/>
<evidence type="ECO:0000259" key="3">
    <source>
        <dbReference type="Pfam" id="PF02769"/>
    </source>
</evidence>
<dbReference type="Gene3D" id="3.90.650.10">
    <property type="entry name" value="PurM-like C-terminal domain"/>
    <property type="match status" value="1"/>
</dbReference>
<organism evidence="4 6">
    <name type="scientific">Clostridium beijerinckii</name>
    <name type="common">Clostridium MP</name>
    <dbReference type="NCBI Taxonomy" id="1520"/>
    <lineage>
        <taxon>Bacteria</taxon>
        <taxon>Bacillati</taxon>
        <taxon>Bacillota</taxon>
        <taxon>Clostridia</taxon>
        <taxon>Eubacteriales</taxon>
        <taxon>Clostridiaceae</taxon>
        <taxon>Clostridium</taxon>
    </lineage>
</organism>
<dbReference type="KEGG" id="cbei:LF65_03392"/>
<dbReference type="InterPro" id="IPR010918">
    <property type="entry name" value="PurM-like_C_dom"/>
</dbReference>
<sequence>MNEMIKLIHGDGGKHTKILIEQLFYKYFNNNILLQEQDSATFTAVQGKMAFTTDSFVVKPLFFSGGNIGKLAVCGTINDLVVSGAKPLYLSSSFIIEEGFSMQSLEEIVKSMGQTCLECGAKIVTGDTKVVERGSVDGIFINTSGIGYIINGYEVKPIEEGDKIIVTGGIGEHGTTIAVERYNLKVKGDYKSDCAPLFPFIEELKEQFPSIKIMRDPTRGGLATVLHEFSSLCKLGIHLIEKEIPISESVKAINNLLGLDPLYMACEGRMVLVVKETEAEKVLNTIRSLDKGKGARIIGEFVKESNQHIFIENGFGGKRLLWPLEGSMLPRIC</sequence>
<reference evidence="4" key="2">
    <citation type="submission" date="2016-02" db="EMBL/GenBank/DDBJ databases">
        <title>Genome sequence of Clostridium beijerinckii strain 59B.</title>
        <authorList>
            <person name="Little G.T."/>
            <person name="Minton N.P."/>
        </authorList>
    </citation>
    <scope>NUCLEOTIDE SEQUENCE</scope>
    <source>
        <strain evidence="4">NCIMB 14988</strain>
    </source>
</reference>
<feature type="domain" description="PurM-like N-terminal" evidence="2">
    <location>
        <begin position="45"/>
        <end position="148"/>
    </location>
</feature>
<comment type="similarity">
    <text evidence="1">Belongs to the HypE family.</text>
</comment>
<proteinExistence type="inferred from homology"/>
<dbReference type="GO" id="GO:0051604">
    <property type="term" value="P:protein maturation"/>
    <property type="evidence" value="ECO:0007669"/>
    <property type="project" value="TreeGrafter"/>
</dbReference>
<dbReference type="PANTHER" id="PTHR30303:SF0">
    <property type="entry name" value="CARBAMOYL DEHYDRATASE HYPE"/>
    <property type="match status" value="1"/>
</dbReference>
<dbReference type="PANTHER" id="PTHR30303">
    <property type="entry name" value="HYDROGENASE ISOENZYMES FORMATION PROTEIN HYPE"/>
    <property type="match status" value="1"/>
</dbReference>
<dbReference type="PIRSF" id="PIRSF005644">
    <property type="entry name" value="Hdrgns_mtr_HypE"/>
    <property type="match status" value="1"/>
</dbReference>
<dbReference type="Gene3D" id="3.30.1330.10">
    <property type="entry name" value="PurM-like, N-terminal domain"/>
    <property type="match status" value="1"/>
</dbReference>
<dbReference type="OrthoDB" id="9801934at2"/>
<dbReference type="InterPro" id="IPR016188">
    <property type="entry name" value="PurM-like_N"/>
</dbReference>
<feature type="domain" description="PurM-like C-terminal" evidence="3">
    <location>
        <begin position="159"/>
        <end position="308"/>
    </location>
</feature>
<evidence type="ECO:0000259" key="2">
    <source>
        <dbReference type="Pfam" id="PF00586"/>
    </source>
</evidence>
<dbReference type="InterPro" id="IPR011854">
    <property type="entry name" value="HypE"/>
</dbReference>
<evidence type="ECO:0000313" key="4">
    <source>
        <dbReference type="EMBL" id="AJG99954.1"/>
    </source>
</evidence>
<dbReference type="RefSeq" id="WP_041897403.1">
    <property type="nucleotide sequence ID" value="NZ_CP010086.2"/>
</dbReference>
<dbReference type="NCBIfam" id="TIGR02124">
    <property type="entry name" value="hypE"/>
    <property type="match status" value="1"/>
</dbReference>
<evidence type="ECO:0000313" key="6">
    <source>
        <dbReference type="Proteomes" id="UP000031866"/>
    </source>
</evidence>
<dbReference type="InterPro" id="IPR036676">
    <property type="entry name" value="PurM-like_C_sf"/>
</dbReference>
<dbReference type="EMBL" id="JABSXK010000001">
    <property type="protein sequence ID" value="NRV11260.1"/>
    <property type="molecule type" value="Genomic_DNA"/>
</dbReference>
<evidence type="ECO:0000256" key="1">
    <source>
        <dbReference type="ARBA" id="ARBA00006243"/>
    </source>
</evidence>
<dbReference type="SUPFAM" id="SSF56042">
    <property type="entry name" value="PurM C-terminal domain-like"/>
    <property type="match status" value="1"/>
</dbReference>
<dbReference type="Pfam" id="PF00586">
    <property type="entry name" value="AIRS"/>
    <property type="match status" value="1"/>
</dbReference>
<gene>
    <name evidence="5" type="ORF">DFH45_004223</name>
    <name evidence="4" type="ORF">LF65_03392</name>
</gene>
<dbReference type="EMBL" id="CP010086">
    <property type="protein sequence ID" value="AJG99954.1"/>
    <property type="molecule type" value="Genomic_DNA"/>
</dbReference>
<accession>A0A0B5QCK4</accession>